<evidence type="ECO:0000256" key="5">
    <source>
        <dbReference type="ARBA" id="ARBA00022679"/>
    </source>
</evidence>
<evidence type="ECO:0000256" key="6">
    <source>
        <dbReference type="ARBA" id="ARBA00022691"/>
    </source>
</evidence>
<dbReference type="InterPro" id="IPR042263">
    <property type="entry name" value="DPH1/DPH2_1"/>
</dbReference>
<reference evidence="13" key="4">
    <citation type="submission" date="2025-08" db="UniProtKB">
        <authorList>
            <consortium name="Ensembl"/>
        </authorList>
    </citation>
    <scope>IDENTIFICATION</scope>
</reference>
<evidence type="ECO:0000256" key="12">
    <source>
        <dbReference type="SAM" id="SignalP"/>
    </source>
</evidence>
<dbReference type="InterPro" id="IPR042264">
    <property type="entry name" value="DPH1/DPH2_2"/>
</dbReference>
<evidence type="ECO:0000256" key="3">
    <source>
        <dbReference type="ARBA" id="ARBA00012221"/>
    </source>
</evidence>
<dbReference type="Gene3D" id="3.40.50.11850">
    <property type="entry name" value="Diphthamide synthesis DPH1/DPH2 domain 2"/>
    <property type="match status" value="1"/>
</dbReference>
<comment type="function">
    <text evidence="11">Catalyzes the first step of diphthamide biosynthesis, a post-translational modification of histidine which occurs in elongation factor 2.</text>
</comment>
<dbReference type="GO" id="GO:0090560">
    <property type="term" value="F:2-(3-amino-3-carboxypropyl)histidine synthase activity"/>
    <property type="evidence" value="ECO:0007669"/>
    <property type="project" value="UniProtKB-UniRule"/>
</dbReference>
<dbReference type="Proteomes" id="UP000314983">
    <property type="component" value="Chromosome 15"/>
</dbReference>
<accession>A0A4W4DPK3</accession>
<dbReference type="Gene3D" id="3.40.50.11840">
    <property type="entry name" value="Diphthamide synthesis DPH1/DPH2 domain 1"/>
    <property type="match status" value="1"/>
</dbReference>
<comment type="cofactor">
    <cofactor evidence="11">
        <name>[4Fe-4S] cluster</name>
        <dbReference type="ChEBI" id="CHEBI:49883"/>
    </cofactor>
    <text evidence="11">Binds 1 [4Fe-4S] cluster per subunit. The cluster is coordinated with 3 cysteines and an exchangeable S-adenosyl-L-methionine.</text>
</comment>
<evidence type="ECO:0000313" key="13">
    <source>
        <dbReference type="Ensembl" id="ENSEEEP00000001040.2"/>
    </source>
</evidence>
<dbReference type="FunFam" id="3.40.50.11840:FF:000001">
    <property type="entry name" value="2-(3-amino-3-carboxypropyl)histidine synthase subunit 1"/>
    <property type="match status" value="1"/>
</dbReference>
<reference evidence="14" key="2">
    <citation type="journal article" date="2017" name="Sci. Adv.">
        <title>A tail of two voltages: Proteomic comparison of the three electric organs of the electric eel.</title>
        <authorList>
            <person name="Traeger L.L."/>
            <person name="Sabat G."/>
            <person name="Barrett-Wilt G.A."/>
            <person name="Wells G.B."/>
            <person name="Sussman M.R."/>
        </authorList>
    </citation>
    <scope>NUCLEOTIDE SEQUENCE [LARGE SCALE GENOMIC DNA]</scope>
</reference>
<evidence type="ECO:0000256" key="11">
    <source>
        <dbReference type="PIRNR" id="PIRNR004967"/>
    </source>
</evidence>
<keyword evidence="5 11" id="KW-0808">Transferase</keyword>
<dbReference type="PANTHER" id="PTHR10762">
    <property type="entry name" value="DIPHTHAMIDE BIOSYNTHESIS PROTEIN"/>
    <property type="match status" value="1"/>
</dbReference>
<evidence type="ECO:0000256" key="1">
    <source>
        <dbReference type="ARBA" id="ARBA00005156"/>
    </source>
</evidence>
<comment type="catalytic activity">
    <reaction evidence="10 11">
        <text>L-histidyl-[translation elongation factor 2] + S-adenosyl-L-methionine = 2-[(3S)-amino-3-carboxypropyl]-L-histidyl-[translation elongation factor 2] + S-methyl-5'-thioadenosine + H(+)</text>
        <dbReference type="Rhea" id="RHEA:36783"/>
        <dbReference type="Rhea" id="RHEA-COMP:9748"/>
        <dbReference type="Rhea" id="RHEA-COMP:9749"/>
        <dbReference type="ChEBI" id="CHEBI:15378"/>
        <dbReference type="ChEBI" id="CHEBI:17509"/>
        <dbReference type="ChEBI" id="CHEBI:29979"/>
        <dbReference type="ChEBI" id="CHEBI:59789"/>
        <dbReference type="ChEBI" id="CHEBI:73995"/>
        <dbReference type="EC" id="2.5.1.108"/>
    </reaction>
</comment>
<organism evidence="13 14">
    <name type="scientific">Electrophorus electricus</name>
    <name type="common">Electric eel</name>
    <name type="synonym">Gymnotus electricus</name>
    <dbReference type="NCBI Taxonomy" id="8005"/>
    <lineage>
        <taxon>Eukaryota</taxon>
        <taxon>Metazoa</taxon>
        <taxon>Chordata</taxon>
        <taxon>Craniata</taxon>
        <taxon>Vertebrata</taxon>
        <taxon>Euteleostomi</taxon>
        <taxon>Actinopterygii</taxon>
        <taxon>Neopterygii</taxon>
        <taxon>Teleostei</taxon>
        <taxon>Ostariophysi</taxon>
        <taxon>Gymnotiformes</taxon>
        <taxon>Gymnotoidei</taxon>
        <taxon>Gymnotidae</taxon>
        <taxon>Electrophorus</taxon>
    </lineage>
</organism>
<evidence type="ECO:0000313" key="14">
    <source>
        <dbReference type="Proteomes" id="UP000314983"/>
    </source>
</evidence>
<proteinExistence type="inferred from homology"/>
<dbReference type="Pfam" id="PF01866">
    <property type="entry name" value="Diphthamide_syn"/>
    <property type="match status" value="1"/>
</dbReference>
<dbReference type="InterPro" id="IPR035435">
    <property type="entry name" value="DPH1/DPH2_euk_archaea"/>
</dbReference>
<name>A0A4W4DPK3_ELEEL</name>
<dbReference type="AlphaFoldDB" id="A0A4W4DPK3"/>
<keyword evidence="7" id="KW-0479">Metal-binding</keyword>
<evidence type="ECO:0000256" key="10">
    <source>
        <dbReference type="ARBA" id="ARBA00048403"/>
    </source>
</evidence>
<dbReference type="GO" id="GO:0046872">
    <property type="term" value="F:metal ion binding"/>
    <property type="evidence" value="ECO:0007669"/>
    <property type="project" value="UniProtKB-KW"/>
</dbReference>
<dbReference type="FunFam" id="3.40.50.11860:FF:000002">
    <property type="entry name" value="2-(3-amino-3-carboxypropyl)histidine synthase subunit 1"/>
    <property type="match status" value="1"/>
</dbReference>
<keyword evidence="6 11" id="KW-0949">S-adenosyl-L-methionine</keyword>
<comment type="pathway">
    <text evidence="1 11">Protein modification; peptidyl-diphthamide biosynthesis.</text>
</comment>
<dbReference type="NCBIfam" id="TIGR00322">
    <property type="entry name" value="diphth2_R"/>
    <property type="match status" value="1"/>
</dbReference>
<dbReference type="Gene3D" id="3.40.50.11860">
    <property type="entry name" value="Diphthamide synthesis DPH1/DPH2 domain 3"/>
    <property type="match status" value="1"/>
</dbReference>
<reference evidence="13" key="3">
    <citation type="submission" date="2020-05" db="EMBL/GenBank/DDBJ databases">
        <title>Electrophorus electricus (electric eel) genome, fEleEle1, primary haplotype.</title>
        <authorList>
            <person name="Myers G."/>
            <person name="Meyer A."/>
            <person name="Fedrigo O."/>
            <person name="Formenti G."/>
            <person name="Rhie A."/>
            <person name="Tracey A."/>
            <person name="Sims Y."/>
            <person name="Jarvis E.D."/>
        </authorList>
    </citation>
    <scope>NUCLEOTIDE SEQUENCE [LARGE SCALE GENOMIC DNA]</scope>
</reference>
<feature type="signal peptide" evidence="12">
    <location>
        <begin position="1"/>
        <end position="30"/>
    </location>
</feature>
<dbReference type="SFLD" id="SFLDS00032">
    <property type="entry name" value="Radical_SAM_3-amino-3-carboxyp"/>
    <property type="match status" value="1"/>
</dbReference>
<dbReference type="GO" id="GO:0017183">
    <property type="term" value="P:protein histidyl modification to diphthamide"/>
    <property type="evidence" value="ECO:0007669"/>
    <property type="project" value="UniProtKB-UniRule"/>
</dbReference>
<evidence type="ECO:0000256" key="2">
    <source>
        <dbReference type="ARBA" id="ARBA00010173"/>
    </source>
</evidence>
<dbReference type="EC" id="2.5.1.108" evidence="3 11"/>
<dbReference type="GO" id="GO:0051539">
    <property type="term" value="F:4 iron, 4 sulfur cluster binding"/>
    <property type="evidence" value="ECO:0007669"/>
    <property type="project" value="UniProtKB-UniRule"/>
</dbReference>
<gene>
    <name evidence="13" type="primary">DPH1</name>
</gene>
<keyword evidence="14" id="KW-1185">Reference proteome</keyword>
<dbReference type="Ensembl" id="ENSEEET00000001060.2">
    <property type="protein sequence ID" value="ENSEEEP00000001040.2"/>
    <property type="gene ID" value="ENSEEEG00000000694.2"/>
</dbReference>
<dbReference type="UniPathway" id="UPA00559"/>
<keyword evidence="12" id="KW-0732">Signal</keyword>
<dbReference type="FunFam" id="3.40.50.11850:FF:000001">
    <property type="entry name" value="2-(3-amino-3-carboxypropyl)histidine synthase subunit 1"/>
    <property type="match status" value="1"/>
</dbReference>
<reference evidence="14" key="1">
    <citation type="journal article" date="2014" name="Science">
        <title>Nonhuman genetics. Genomic basis for the convergent evolution of electric organs.</title>
        <authorList>
            <person name="Gallant J.R."/>
            <person name="Traeger L.L."/>
            <person name="Volkening J.D."/>
            <person name="Moffett H."/>
            <person name="Chen P.H."/>
            <person name="Novina C.D."/>
            <person name="Phillips G.N.Jr."/>
            <person name="Anand R."/>
            <person name="Wells G.B."/>
            <person name="Pinch M."/>
            <person name="Guth R."/>
            <person name="Unguez G.A."/>
            <person name="Albert J.S."/>
            <person name="Zakon H.H."/>
            <person name="Samanta M.P."/>
            <person name="Sussman M.R."/>
        </authorList>
    </citation>
    <scope>NUCLEOTIDE SEQUENCE [LARGE SCALE GENOMIC DNA]</scope>
</reference>
<dbReference type="InterPro" id="IPR042265">
    <property type="entry name" value="DPH1/DPH2_3"/>
</dbReference>
<dbReference type="InterPro" id="IPR016435">
    <property type="entry name" value="DPH1/DPH2"/>
</dbReference>
<dbReference type="PANTHER" id="PTHR10762:SF1">
    <property type="entry name" value="2-(3-AMINO-3-CARBOXYPROPYL)HISTIDINE SYNTHASE SUBUNIT 1"/>
    <property type="match status" value="1"/>
</dbReference>
<evidence type="ECO:0000256" key="4">
    <source>
        <dbReference type="ARBA" id="ARBA00021915"/>
    </source>
</evidence>
<keyword evidence="11" id="KW-0004">4Fe-4S</keyword>
<comment type="similarity">
    <text evidence="2 11">Belongs to the DPH1/DPH2 family. DPH1 subfamily.</text>
</comment>
<dbReference type="PIRSF" id="PIRSF004967">
    <property type="entry name" value="DPH1"/>
    <property type="match status" value="1"/>
</dbReference>
<feature type="chain" id="PRO_5044265174" description="2-(3-amino-3-carboxypropyl)histidine synthase subunit 1" evidence="12">
    <location>
        <begin position="31"/>
        <end position="414"/>
    </location>
</feature>
<evidence type="ECO:0000256" key="8">
    <source>
        <dbReference type="ARBA" id="ARBA00023004"/>
    </source>
</evidence>
<evidence type="ECO:0000256" key="7">
    <source>
        <dbReference type="ARBA" id="ARBA00022723"/>
    </source>
</evidence>
<sequence>MDLSLFSYHFLNACFFFLLFCAARAPRRVANQIPDEILKDPELLEAIRVLPANYNFEIHKTVWRVTQAKAKRVALQLPEGLQMFACVIADIIERFTGADTLVMGDVTYGACCVDDFTARALGADFMVHYGHSCLIPIDATAGIKMLYVFVDIQMDTAHFLDTLRFNFPPGSSLALVSTIQFVAALQAASAELRPEYEVLVPQCRPLSPGEILGCTSPRLETPVDAIIYLGDGRFHLESIMIANPDTPAYRYDPYSKVFSREYYDHEAMQASRLQAIETARSARRWGLILGTLGRQGNPKILEHLELKLKALGRLFTRVLLSEIFPNKLALMADVDAWVQIACPRLSIDWGTVFPKPLLSPYEAAVALQQIEWQKVYPMDFYSNQSLGPWTCAATATPSGEEPVGMQEDFSICLA</sequence>
<protein>
    <recommendedName>
        <fullName evidence="4 11">2-(3-amino-3-carboxypropyl)histidine synthase subunit 1</fullName>
        <ecNumber evidence="3 11">2.5.1.108</ecNumber>
    </recommendedName>
</protein>
<keyword evidence="8" id="KW-0408">Iron</keyword>
<evidence type="ECO:0000256" key="9">
    <source>
        <dbReference type="ARBA" id="ARBA00023014"/>
    </source>
</evidence>
<dbReference type="GeneTree" id="ENSGT00940000153694"/>
<keyword evidence="9" id="KW-0411">Iron-sulfur</keyword>
<reference evidence="13" key="5">
    <citation type="submission" date="2025-09" db="UniProtKB">
        <authorList>
            <consortium name="Ensembl"/>
        </authorList>
    </citation>
    <scope>IDENTIFICATION</scope>
</reference>